<feature type="domain" description="DDE Tnp4" evidence="8">
    <location>
        <begin position="4"/>
        <end position="44"/>
    </location>
</feature>
<dbReference type="Pfam" id="PF13359">
    <property type="entry name" value="DDE_Tnp_4"/>
    <property type="match status" value="2"/>
</dbReference>
<feature type="domain" description="DDE Tnp4" evidence="8">
    <location>
        <begin position="63"/>
        <end position="117"/>
    </location>
</feature>
<keyword evidence="9" id="KW-1185">Reference proteome</keyword>
<keyword evidence="6" id="KW-0378">Hydrolase</keyword>
<evidence type="ECO:0000256" key="4">
    <source>
        <dbReference type="ARBA" id="ARBA00022722"/>
    </source>
</evidence>
<evidence type="ECO:0000259" key="8">
    <source>
        <dbReference type="Pfam" id="PF13359"/>
    </source>
</evidence>
<evidence type="ECO:0000256" key="6">
    <source>
        <dbReference type="ARBA" id="ARBA00022801"/>
    </source>
</evidence>
<dbReference type="PANTHER" id="PTHR22930:SF251">
    <property type="entry name" value="DDE TNP4 DOMAIN-CONTAINING PROTEIN"/>
    <property type="match status" value="1"/>
</dbReference>
<dbReference type="InterPro" id="IPR045249">
    <property type="entry name" value="HARBI1-like"/>
</dbReference>
<reference evidence="9" key="1">
    <citation type="journal article" date="2025" name="Foods">
        <title>Unveiling the Microbial Signatures of Arabica Coffee Cherries: Insights into Ripeness Specific Diversity, Functional Traits, and Implications for Quality and Safety.</title>
        <authorList>
            <consortium name="RefSeq"/>
            <person name="Tenea G.N."/>
            <person name="Cifuentes V."/>
            <person name="Reyes P."/>
            <person name="Cevallos-Vallejos M."/>
        </authorList>
    </citation>
    <scope>NUCLEOTIDE SEQUENCE [LARGE SCALE GENOMIC DNA]</scope>
</reference>
<comment type="similarity">
    <text evidence="3">Belongs to the HARBI1 family.</text>
</comment>
<evidence type="ECO:0000313" key="10">
    <source>
        <dbReference type="RefSeq" id="XP_071925584.1"/>
    </source>
</evidence>
<evidence type="ECO:0000256" key="2">
    <source>
        <dbReference type="ARBA" id="ARBA00004123"/>
    </source>
</evidence>
<dbReference type="InterPro" id="IPR027806">
    <property type="entry name" value="HARBI1_dom"/>
</dbReference>
<proteinExistence type="inferred from homology"/>
<accession>A0ABM4W1G9</accession>
<comment type="subcellular location">
    <subcellularLocation>
        <location evidence="2">Nucleus</location>
    </subcellularLocation>
</comment>
<evidence type="ECO:0000313" key="9">
    <source>
        <dbReference type="Proteomes" id="UP001652660"/>
    </source>
</evidence>
<protein>
    <recommendedName>
        <fullName evidence="8">DDE Tnp4 domain-containing protein</fullName>
    </recommendedName>
</protein>
<keyword evidence="4" id="KW-0540">Nuclease</keyword>
<dbReference type="PANTHER" id="PTHR22930">
    <property type="match status" value="1"/>
</dbReference>
<sequence>MDHYRNRHDGLSHNILTMCDHNMRFTYVSVGWEGSVHDSRILRDILLDPNCAFPMPPAGKYYAVKALFNRRHASLRNIIKRAFDVLKKQFSILKRLMQNYLMATQNNIILVYYVLHNFIRDHVPNDAYFVEKETVAVLTDNLD</sequence>
<dbReference type="Proteomes" id="UP001652660">
    <property type="component" value="Chromosome 1e"/>
</dbReference>
<keyword evidence="7" id="KW-0539">Nucleus</keyword>
<gene>
    <name evidence="10" type="primary">LOC140016143</name>
</gene>
<evidence type="ECO:0000256" key="7">
    <source>
        <dbReference type="ARBA" id="ARBA00023242"/>
    </source>
</evidence>
<evidence type="ECO:0000256" key="5">
    <source>
        <dbReference type="ARBA" id="ARBA00022723"/>
    </source>
</evidence>
<comment type="cofactor">
    <cofactor evidence="1">
        <name>a divalent metal cation</name>
        <dbReference type="ChEBI" id="CHEBI:60240"/>
    </cofactor>
</comment>
<evidence type="ECO:0000256" key="3">
    <source>
        <dbReference type="ARBA" id="ARBA00006958"/>
    </source>
</evidence>
<name>A0ABM4W1G9_COFAR</name>
<organism evidence="9 10">
    <name type="scientific">Coffea arabica</name>
    <name type="common">Arabian coffee</name>
    <dbReference type="NCBI Taxonomy" id="13443"/>
    <lineage>
        <taxon>Eukaryota</taxon>
        <taxon>Viridiplantae</taxon>
        <taxon>Streptophyta</taxon>
        <taxon>Embryophyta</taxon>
        <taxon>Tracheophyta</taxon>
        <taxon>Spermatophyta</taxon>
        <taxon>Magnoliopsida</taxon>
        <taxon>eudicotyledons</taxon>
        <taxon>Gunneridae</taxon>
        <taxon>Pentapetalae</taxon>
        <taxon>asterids</taxon>
        <taxon>lamiids</taxon>
        <taxon>Gentianales</taxon>
        <taxon>Rubiaceae</taxon>
        <taxon>Ixoroideae</taxon>
        <taxon>Gardenieae complex</taxon>
        <taxon>Bertiereae - Coffeeae clade</taxon>
        <taxon>Coffeeae</taxon>
        <taxon>Coffea</taxon>
    </lineage>
</organism>
<keyword evidence="5" id="KW-0479">Metal-binding</keyword>
<dbReference type="GeneID" id="140016143"/>
<evidence type="ECO:0000256" key="1">
    <source>
        <dbReference type="ARBA" id="ARBA00001968"/>
    </source>
</evidence>
<reference evidence="10" key="2">
    <citation type="submission" date="2025-08" db="UniProtKB">
        <authorList>
            <consortium name="RefSeq"/>
        </authorList>
    </citation>
    <scope>IDENTIFICATION</scope>
    <source>
        <tissue evidence="10">Leaves</tissue>
    </source>
</reference>
<dbReference type="RefSeq" id="XP_071925584.1">
    <property type="nucleotide sequence ID" value="XM_072069483.1"/>
</dbReference>